<feature type="transmembrane region" description="Helical" evidence="1">
    <location>
        <begin position="218"/>
        <end position="237"/>
    </location>
</feature>
<organism evidence="2 3">
    <name type="scientific">Ruania alba</name>
    <dbReference type="NCBI Taxonomy" id="648782"/>
    <lineage>
        <taxon>Bacteria</taxon>
        <taxon>Bacillati</taxon>
        <taxon>Actinomycetota</taxon>
        <taxon>Actinomycetes</taxon>
        <taxon>Micrococcales</taxon>
        <taxon>Ruaniaceae</taxon>
        <taxon>Ruania</taxon>
    </lineage>
</organism>
<feature type="transmembrane region" description="Helical" evidence="1">
    <location>
        <begin position="29"/>
        <end position="48"/>
    </location>
</feature>
<feature type="transmembrane region" description="Helical" evidence="1">
    <location>
        <begin position="79"/>
        <end position="97"/>
    </location>
</feature>
<keyword evidence="1" id="KW-0812">Transmembrane</keyword>
<feature type="transmembrane region" description="Helical" evidence="1">
    <location>
        <begin position="186"/>
        <end position="206"/>
    </location>
</feature>
<feature type="transmembrane region" description="Helical" evidence="1">
    <location>
        <begin position="5"/>
        <end position="23"/>
    </location>
</feature>
<dbReference type="AlphaFoldDB" id="A0A1H5BAB2"/>
<feature type="transmembrane region" description="Helical" evidence="1">
    <location>
        <begin position="55"/>
        <end position="73"/>
    </location>
</feature>
<protein>
    <submittedName>
        <fullName evidence="2">Uncharacterized protein</fullName>
    </submittedName>
</protein>
<accession>A0A1H5BAB2</accession>
<dbReference type="Proteomes" id="UP000199220">
    <property type="component" value="Unassembled WGS sequence"/>
</dbReference>
<dbReference type="RefSeq" id="WP_089771159.1">
    <property type="nucleotide sequence ID" value="NZ_FNTX01000001.1"/>
</dbReference>
<keyword evidence="1" id="KW-1133">Transmembrane helix</keyword>
<keyword evidence="1" id="KW-0472">Membrane</keyword>
<feature type="transmembrane region" description="Helical" evidence="1">
    <location>
        <begin position="159"/>
        <end position="180"/>
    </location>
</feature>
<dbReference type="EMBL" id="FNTX01000001">
    <property type="protein sequence ID" value="SED51158.1"/>
    <property type="molecule type" value="Genomic_DNA"/>
</dbReference>
<keyword evidence="3" id="KW-1185">Reference proteome</keyword>
<reference evidence="3" key="1">
    <citation type="submission" date="2016-10" db="EMBL/GenBank/DDBJ databases">
        <authorList>
            <person name="Varghese N."/>
            <person name="Submissions S."/>
        </authorList>
    </citation>
    <scope>NUCLEOTIDE SEQUENCE [LARGE SCALE GENOMIC DNA]</scope>
    <source>
        <strain evidence="3">DSM 21368</strain>
    </source>
</reference>
<sequence>MISGAFRAVVTAVAAAGIGITAFGDRPLLVGTIAGIVTVFAVGWPTLLGLPARRGAVAVLLLTAAAGLTALLVWEDLLYVAVALGLGVVGAFVHEMLRRDGRPRLVESVSGVVTGAVVVASAAGWLAVGSGPVAVALLLVGAVTLTAGSACTALPIPGWLGSATTIVIAAAAGLLVGSLIEAVGLLAGGLIGLSAGVLIAAVHALFGQFPASGRPTAALAAAMLPVAVSGVPVYVLGRVLLG</sequence>
<gene>
    <name evidence="2" type="ORF">SAMN04488554_0046</name>
</gene>
<evidence type="ECO:0000313" key="2">
    <source>
        <dbReference type="EMBL" id="SED51158.1"/>
    </source>
</evidence>
<proteinExistence type="predicted"/>
<dbReference type="STRING" id="648782.SAMN04488554_0046"/>
<evidence type="ECO:0000256" key="1">
    <source>
        <dbReference type="SAM" id="Phobius"/>
    </source>
</evidence>
<dbReference type="OrthoDB" id="3250762at2"/>
<evidence type="ECO:0000313" key="3">
    <source>
        <dbReference type="Proteomes" id="UP000199220"/>
    </source>
</evidence>
<name>A0A1H5BAB2_9MICO</name>